<dbReference type="PANTHER" id="PTHR11358:SF35">
    <property type="entry name" value="FORMIMIDOYLGLUTAMASE"/>
    <property type="match status" value="1"/>
</dbReference>
<evidence type="ECO:0000256" key="2">
    <source>
        <dbReference type="ARBA" id="ARBA00022801"/>
    </source>
</evidence>
<evidence type="ECO:0000256" key="3">
    <source>
        <dbReference type="ARBA" id="ARBA00022808"/>
    </source>
</evidence>
<keyword evidence="7" id="KW-1185">Reference proteome</keyword>
<evidence type="ECO:0000256" key="4">
    <source>
        <dbReference type="ARBA" id="ARBA00023211"/>
    </source>
</evidence>
<gene>
    <name evidence="6" type="primary">hutG</name>
    <name evidence="6" type="ORF">GCM10007894_02710</name>
</gene>
<evidence type="ECO:0000256" key="5">
    <source>
        <dbReference type="PROSITE-ProRule" id="PRU00742"/>
    </source>
</evidence>
<organism evidence="6 7">
    <name type="scientific">Paraferrimonas haliotis</name>
    <dbReference type="NCBI Taxonomy" id="2013866"/>
    <lineage>
        <taxon>Bacteria</taxon>
        <taxon>Pseudomonadati</taxon>
        <taxon>Pseudomonadota</taxon>
        <taxon>Gammaproteobacteria</taxon>
        <taxon>Alteromonadales</taxon>
        <taxon>Ferrimonadaceae</taxon>
        <taxon>Paraferrimonas</taxon>
    </lineage>
</organism>
<evidence type="ECO:0000313" key="6">
    <source>
        <dbReference type="EMBL" id="GLS82294.1"/>
    </source>
</evidence>
<dbReference type="SUPFAM" id="SSF52768">
    <property type="entry name" value="Arginase/deacetylase"/>
    <property type="match status" value="1"/>
</dbReference>
<evidence type="ECO:0000313" key="7">
    <source>
        <dbReference type="Proteomes" id="UP001157439"/>
    </source>
</evidence>
<dbReference type="GO" id="GO:0006547">
    <property type="term" value="P:L-histidine metabolic process"/>
    <property type="evidence" value="ECO:0007669"/>
    <property type="project" value="UniProtKB-KW"/>
</dbReference>
<sequence>MNRSAWITATQLTTWLQIRPGETRIGQSCQLLDPAQQDFNAALANARGNGARYALVGINEDIGPRANLGRGGADGAWHAAMLQLLNLQSNQYFDASQLLITGTIDVTEPSTNDSLESLRQAVARLDEQVIETINPIIANGLIPIVIGGGHNNCYGLLKAAHQVHGQALNCVNFDPHSDFRPLEGRHSGNGFHYAAAQQLLNRYHIVGLHELKNSQASLDALKQHHASWDSYQALYHHRAKTLEQALSQRVEEYRALTNPLAIEVDLDVINAMPSSARSIATLPLNDVLFGIHQFASLQQVCYLHLAEGAPSCAPEGELAGQRDVGQALAELIVCFVQSHNMS</sequence>
<dbReference type="PANTHER" id="PTHR11358">
    <property type="entry name" value="ARGINASE/AGMATINASE"/>
    <property type="match status" value="1"/>
</dbReference>
<evidence type="ECO:0000256" key="1">
    <source>
        <dbReference type="ARBA" id="ARBA00022723"/>
    </source>
</evidence>
<keyword evidence="1" id="KW-0479">Metal-binding</keyword>
<dbReference type="RefSeq" id="WP_095500099.1">
    <property type="nucleotide sequence ID" value="NZ_BSPO01000001.1"/>
</dbReference>
<dbReference type="InterPro" id="IPR023696">
    <property type="entry name" value="Ureohydrolase_dom_sf"/>
</dbReference>
<dbReference type="GO" id="GO:0008783">
    <property type="term" value="F:agmatinase activity"/>
    <property type="evidence" value="ECO:0007669"/>
    <property type="project" value="TreeGrafter"/>
</dbReference>
<dbReference type="Gene3D" id="3.40.800.10">
    <property type="entry name" value="Ureohydrolase domain"/>
    <property type="match status" value="1"/>
</dbReference>
<accession>A0AA37WWD8</accession>
<name>A0AA37WWD8_9GAMM</name>
<reference evidence="6 7" key="1">
    <citation type="journal article" date="2014" name="Int. J. Syst. Evol. Microbiol.">
        <title>Complete genome sequence of Corynebacterium casei LMG S-19264T (=DSM 44701T), isolated from a smear-ripened cheese.</title>
        <authorList>
            <consortium name="US DOE Joint Genome Institute (JGI-PGF)"/>
            <person name="Walter F."/>
            <person name="Albersmeier A."/>
            <person name="Kalinowski J."/>
            <person name="Ruckert C."/>
        </authorList>
    </citation>
    <scope>NUCLEOTIDE SEQUENCE [LARGE SCALE GENOMIC DNA]</scope>
    <source>
        <strain evidence="6 7">NBRC 112785</strain>
    </source>
</reference>
<protein>
    <submittedName>
        <fullName evidence="6">Formimidoylglutamase HutG</fullName>
    </submittedName>
</protein>
<keyword evidence="2" id="KW-0378">Hydrolase</keyword>
<dbReference type="PROSITE" id="PS51409">
    <property type="entry name" value="ARGINASE_2"/>
    <property type="match status" value="1"/>
</dbReference>
<dbReference type="CDD" id="cd09988">
    <property type="entry name" value="Formimidoylglutamase"/>
    <property type="match status" value="1"/>
</dbReference>
<keyword evidence="4" id="KW-0464">Manganese</keyword>
<dbReference type="GO" id="GO:0046872">
    <property type="term" value="F:metal ion binding"/>
    <property type="evidence" value="ECO:0007669"/>
    <property type="project" value="UniProtKB-KW"/>
</dbReference>
<comment type="similarity">
    <text evidence="5">Belongs to the arginase family.</text>
</comment>
<dbReference type="Proteomes" id="UP001157439">
    <property type="component" value="Unassembled WGS sequence"/>
</dbReference>
<keyword evidence="3" id="KW-0369">Histidine metabolism</keyword>
<dbReference type="AlphaFoldDB" id="A0AA37WWD8"/>
<dbReference type="GO" id="GO:0033389">
    <property type="term" value="P:putrescine biosynthetic process from arginine, via agmatine"/>
    <property type="evidence" value="ECO:0007669"/>
    <property type="project" value="TreeGrafter"/>
</dbReference>
<dbReference type="Pfam" id="PF00491">
    <property type="entry name" value="Arginase"/>
    <property type="match status" value="1"/>
</dbReference>
<dbReference type="InterPro" id="IPR006035">
    <property type="entry name" value="Ureohydrolase"/>
</dbReference>
<comment type="caution">
    <text evidence="6">The sequence shown here is derived from an EMBL/GenBank/DDBJ whole genome shotgun (WGS) entry which is preliminary data.</text>
</comment>
<dbReference type="EMBL" id="BSPO01000001">
    <property type="protein sequence ID" value="GLS82294.1"/>
    <property type="molecule type" value="Genomic_DNA"/>
</dbReference>
<proteinExistence type="inferred from homology"/>